<evidence type="ECO:0000256" key="1">
    <source>
        <dbReference type="ARBA" id="ARBA00022723"/>
    </source>
</evidence>
<dbReference type="Proteomes" id="UP001279410">
    <property type="component" value="Unassembled WGS sequence"/>
</dbReference>
<comment type="caution">
    <text evidence="3">The sequence shown here is derived from an EMBL/GenBank/DDBJ whole genome shotgun (WGS) entry which is preliminary data.</text>
</comment>
<protein>
    <submittedName>
        <fullName evidence="3">Glutamate receptor ionotropic, NMDA 2C-like protein</fullName>
    </submittedName>
</protein>
<gene>
    <name evidence="3" type="ORF">AKAME5_002222300</name>
</gene>
<evidence type="ECO:0000313" key="4">
    <source>
        <dbReference type="Proteomes" id="UP001279410"/>
    </source>
</evidence>
<evidence type="ECO:0000313" key="3">
    <source>
        <dbReference type="EMBL" id="GLD70904.1"/>
    </source>
</evidence>
<keyword evidence="4" id="KW-1185">Reference proteome</keyword>
<keyword evidence="3" id="KW-0675">Receptor</keyword>
<dbReference type="GO" id="GO:0046872">
    <property type="term" value="F:metal ion binding"/>
    <property type="evidence" value="ECO:0007669"/>
    <property type="project" value="UniProtKB-KW"/>
</dbReference>
<name>A0AAD3RHP8_LATJO</name>
<organism evidence="3 4">
    <name type="scientific">Lates japonicus</name>
    <name type="common">Japanese lates</name>
    <dbReference type="NCBI Taxonomy" id="270547"/>
    <lineage>
        <taxon>Eukaryota</taxon>
        <taxon>Metazoa</taxon>
        <taxon>Chordata</taxon>
        <taxon>Craniata</taxon>
        <taxon>Vertebrata</taxon>
        <taxon>Euteleostomi</taxon>
        <taxon>Actinopterygii</taxon>
        <taxon>Neopterygii</taxon>
        <taxon>Teleostei</taxon>
        <taxon>Neoteleostei</taxon>
        <taxon>Acanthomorphata</taxon>
        <taxon>Carangaria</taxon>
        <taxon>Carangaria incertae sedis</taxon>
        <taxon>Centropomidae</taxon>
        <taxon>Lates</taxon>
    </lineage>
</organism>
<evidence type="ECO:0000256" key="2">
    <source>
        <dbReference type="ARBA" id="ARBA00022833"/>
    </source>
</evidence>
<proteinExistence type="predicted"/>
<sequence length="93" mass="10868">MMLMSFLSPTFPLQVGTYARGILQVRYPVWPRYGNFLEHVSDDRHLTVATLEEHPFVMVENVDPGTGTCVRNTVPCRRQSNRTERYTQQQKHM</sequence>
<dbReference type="FunFam" id="3.40.190.10:FF:000009">
    <property type="entry name" value="Putative glutamate receptor ionotropic NMDA 2B"/>
    <property type="match status" value="1"/>
</dbReference>
<reference evidence="3" key="1">
    <citation type="submission" date="2022-08" db="EMBL/GenBank/DDBJ databases">
        <title>Genome sequencing of akame (Lates japonicus).</title>
        <authorList>
            <person name="Hashiguchi Y."/>
            <person name="Takahashi H."/>
        </authorList>
    </citation>
    <scope>NUCLEOTIDE SEQUENCE</scope>
    <source>
        <strain evidence="3">Kochi</strain>
    </source>
</reference>
<dbReference type="Gene3D" id="3.40.190.10">
    <property type="entry name" value="Periplasmic binding protein-like II"/>
    <property type="match status" value="1"/>
</dbReference>
<dbReference type="AlphaFoldDB" id="A0AAD3RHP8"/>
<keyword evidence="1" id="KW-0479">Metal-binding</keyword>
<dbReference type="EMBL" id="BRZM01000462">
    <property type="protein sequence ID" value="GLD70904.1"/>
    <property type="molecule type" value="Genomic_DNA"/>
</dbReference>
<accession>A0AAD3RHP8</accession>
<keyword evidence="2" id="KW-0862">Zinc</keyword>